<organism evidence="2 3">
    <name type="scientific">Gibberella nygamai</name>
    <name type="common">Bean root rot disease fungus</name>
    <name type="synonym">Fusarium nygamai</name>
    <dbReference type="NCBI Taxonomy" id="42673"/>
    <lineage>
        <taxon>Eukaryota</taxon>
        <taxon>Fungi</taxon>
        <taxon>Dikarya</taxon>
        <taxon>Ascomycota</taxon>
        <taxon>Pezizomycotina</taxon>
        <taxon>Sordariomycetes</taxon>
        <taxon>Hypocreomycetidae</taxon>
        <taxon>Hypocreales</taxon>
        <taxon>Nectriaceae</taxon>
        <taxon>Fusarium</taxon>
        <taxon>Fusarium fujikuroi species complex</taxon>
    </lineage>
</organism>
<dbReference type="AlphaFoldDB" id="A0A2K0W609"/>
<keyword evidence="3" id="KW-1185">Reference proteome</keyword>
<feature type="domain" description="F-box" evidence="1">
    <location>
        <begin position="1"/>
        <end position="46"/>
    </location>
</feature>
<protein>
    <recommendedName>
        <fullName evidence="1">F-box domain-containing protein</fullName>
    </recommendedName>
</protein>
<comment type="caution">
    <text evidence="2">The sequence shown here is derived from an EMBL/GenBank/DDBJ whole genome shotgun (WGS) entry which is preliminary data.</text>
</comment>
<sequence length="357" mass="40242">MPSLTTLPMEILGEVGGHLEVQDLRKTSLACKTIESGLRTHLFRNMTFAGTRTEIAEALMRFLKNRNQSRTQGMGRACRYLRLEVLPEDNDNFDEYKDLLLALLISAKKHLPRVTTLSLSLHGLSKPEVTSFHRMAKENPGWDAVTVLLTDLRTPTLTTLLRHSLHNVQVIDVMPNMVRHGVASIKEGCPQVRQLRVNFKTPINDFLRHLRGGARVKINQLDNLQQLVVQEKGPADTFPIGGIPQATDIPFRLALIADQLVGMSSLRKLSIDFHRRIMTWILPTWRLIPGDQLRTDLDDGLMRAIMAMATRLPQVEEICLVEHNNNGVTMVHRGVRDSNGVMAVTIEAAGNENDWYN</sequence>
<gene>
    <name evidence="2" type="ORF">FNYG_08792</name>
</gene>
<dbReference type="EMBL" id="MTQA01000123">
    <property type="protein sequence ID" value="PNP77711.1"/>
    <property type="molecule type" value="Genomic_DNA"/>
</dbReference>
<evidence type="ECO:0000313" key="3">
    <source>
        <dbReference type="Proteomes" id="UP000236664"/>
    </source>
</evidence>
<dbReference type="InterPro" id="IPR001810">
    <property type="entry name" value="F-box_dom"/>
</dbReference>
<dbReference type="PROSITE" id="PS50181">
    <property type="entry name" value="FBOX"/>
    <property type="match status" value="1"/>
</dbReference>
<accession>A0A2K0W609</accession>
<reference evidence="2 3" key="1">
    <citation type="submission" date="2017-06" db="EMBL/GenBank/DDBJ databases">
        <title>Genome of Fusarium nygamai isolate CS10214.</title>
        <authorList>
            <person name="Gardiner D.M."/>
            <person name="Obanor F."/>
            <person name="Kazan K."/>
        </authorList>
    </citation>
    <scope>NUCLEOTIDE SEQUENCE [LARGE SCALE GENOMIC DNA]</scope>
    <source>
        <strain evidence="2 3">CS10214</strain>
    </source>
</reference>
<evidence type="ECO:0000313" key="2">
    <source>
        <dbReference type="EMBL" id="PNP77711.1"/>
    </source>
</evidence>
<dbReference type="Proteomes" id="UP000236664">
    <property type="component" value="Unassembled WGS sequence"/>
</dbReference>
<name>A0A2K0W609_GIBNY</name>
<proteinExistence type="predicted"/>
<dbReference type="OrthoDB" id="5083364at2759"/>
<evidence type="ECO:0000259" key="1">
    <source>
        <dbReference type="PROSITE" id="PS50181"/>
    </source>
</evidence>